<dbReference type="SUPFAM" id="SSF53383">
    <property type="entry name" value="PLP-dependent transferases"/>
    <property type="match status" value="1"/>
</dbReference>
<proteinExistence type="predicted"/>
<dbReference type="InterPro" id="IPR015424">
    <property type="entry name" value="PyrdxlP-dep_Trfase"/>
</dbReference>
<dbReference type="OrthoDB" id="1703350at2759"/>
<keyword evidence="2" id="KW-1185">Reference proteome</keyword>
<reference evidence="2" key="1">
    <citation type="journal article" date="2014" name="Nat. Genet.">
        <title>Genome of the human hookworm Necator americanus.</title>
        <authorList>
            <person name="Tang Y.T."/>
            <person name="Gao X."/>
            <person name="Rosa B.A."/>
            <person name="Abubucker S."/>
            <person name="Hallsworth-Pepin K."/>
            <person name="Martin J."/>
            <person name="Tyagi R."/>
            <person name="Heizer E."/>
            <person name="Zhang X."/>
            <person name="Bhonagiri-Palsikar V."/>
            <person name="Minx P."/>
            <person name="Warren W.C."/>
            <person name="Wang Q."/>
            <person name="Zhan B."/>
            <person name="Hotez P.J."/>
            <person name="Sternberg P.W."/>
            <person name="Dougall A."/>
            <person name="Gaze S.T."/>
            <person name="Mulvenna J."/>
            <person name="Sotillo J."/>
            <person name="Ranganathan S."/>
            <person name="Rabelo E.M."/>
            <person name="Wilson R.K."/>
            <person name="Felgner P.L."/>
            <person name="Bethony J."/>
            <person name="Hawdon J.M."/>
            <person name="Gasser R.B."/>
            <person name="Loukas A."/>
            <person name="Mitreva M."/>
        </authorList>
    </citation>
    <scope>NUCLEOTIDE SEQUENCE [LARGE SCALE GENOMIC DNA]</scope>
</reference>
<dbReference type="STRING" id="51031.W2SSU0"/>
<protein>
    <submittedName>
        <fullName evidence="1">Uncharacterized protein</fullName>
    </submittedName>
</protein>
<name>W2SSU0_NECAM</name>
<gene>
    <name evidence="1" type="ORF">NECAME_19119</name>
</gene>
<sequence>MTNRKINFGAGPAKIPEEVVEISISCLFIDANWFILELINLNVFAEMSHRSKDFAEVLEETKDLLRELM</sequence>
<dbReference type="Proteomes" id="UP000053676">
    <property type="component" value="Unassembled WGS sequence"/>
</dbReference>
<accession>W2SSU0</accession>
<evidence type="ECO:0000313" key="1">
    <source>
        <dbReference type="EMBL" id="ETN71911.1"/>
    </source>
</evidence>
<evidence type="ECO:0000313" key="2">
    <source>
        <dbReference type="Proteomes" id="UP000053676"/>
    </source>
</evidence>
<dbReference type="EMBL" id="KI666418">
    <property type="protein sequence ID" value="ETN71911.1"/>
    <property type="molecule type" value="Genomic_DNA"/>
</dbReference>
<dbReference type="KEGG" id="nai:NECAME_19119"/>
<dbReference type="AlphaFoldDB" id="W2SSU0"/>
<organism evidence="1 2">
    <name type="scientific">Necator americanus</name>
    <name type="common">Human hookworm</name>
    <dbReference type="NCBI Taxonomy" id="51031"/>
    <lineage>
        <taxon>Eukaryota</taxon>
        <taxon>Metazoa</taxon>
        <taxon>Ecdysozoa</taxon>
        <taxon>Nematoda</taxon>
        <taxon>Chromadorea</taxon>
        <taxon>Rhabditida</taxon>
        <taxon>Rhabditina</taxon>
        <taxon>Rhabditomorpha</taxon>
        <taxon>Strongyloidea</taxon>
        <taxon>Ancylostomatidae</taxon>
        <taxon>Bunostominae</taxon>
        <taxon>Necator</taxon>
    </lineage>
</organism>